<dbReference type="EMBL" id="JACSNV010000006">
    <property type="protein sequence ID" value="MBM6877581.1"/>
    <property type="molecule type" value="Genomic_DNA"/>
</dbReference>
<name>A0ABS2G7X2_9FIRM</name>
<reference evidence="5 6" key="1">
    <citation type="journal article" date="2021" name="Sci. Rep.">
        <title>The distribution of antibiotic resistance genes in chicken gut microbiota commensals.</title>
        <authorList>
            <person name="Juricova H."/>
            <person name="Matiasovicova J."/>
            <person name="Kubasova T."/>
            <person name="Cejkova D."/>
            <person name="Rychlik I."/>
        </authorList>
    </citation>
    <scope>NUCLEOTIDE SEQUENCE [LARGE SCALE GENOMIC DNA]</scope>
    <source>
        <strain evidence="5 6">An431b</strain>
    </source>
</reference>
<comment type="similarity">
    <text evidence="1">Belongs to the bacterial solute-binding protein 8 family.</text>
</comment>
<protein>
    <submittedName>
        <fullName evidence="5">ABC transporter substrate-binding protein</fullName>
    </submittedName>
</protein>
<organism evidence="5 6">
    <name type="scientific">Anaerotignum lactatifermentans</name>
    <dbReference type="NCBI Taxonomy" id="160404"/>
    <lineage>
        <taxon>Bacteria</taxon>
        <taxon>Bacillati</taxon>
        <taxon>Bacillota</taxon>
        <taxon>Clostridia</taxon>
        <taxon>Lachnospirales</taxon>
        <taxon>Anaerotignaceae</taxon>
        <taxon>Anaerotignum</taxon>
    </lineage>
</organism>
<keyword evidence="2 3" id="KW-0732">Signal</keyword>
<dbReference type="PANTHER" id="PTHR30535">
    <property type="entry name" value="VITAMIN B12-BINDING PROTEIN"/>
    <property type="match status" value="1"/>
</dbReference>
<dbReference type="NCBIfam" id="NF038402">
    <property type="entry name" value="TroA_like"/>
    <property type="match status" value="1"/>
</dbReference>
<feature type="domain" description="Fe/B12 periplasmic-binding" evidence="4">
    <location>
        <begin position="71"/>
        <end position="330"/>
    </location>
</feature>
<dbReference type="Proteomes" id="UP000729290">
    <property type="component" value="Unassembled WGS sequence"/>
</dbReference>
<dbReference type="PANTHER" id="PTHR30535:SF34">
    <property type="entry name" value="MOLYBDATE-BINDING PROTEIN MOLA"/>
    <property type="match status" value="1"/>
</dbReference>
<dbReference type="Gene3D" id="3.40.50.1980">
    <property type="entry name" value="Nitrogenase molybdenum iron protein domain"/>
    <property type="match status" value="2"/>
</dbReference>
<evidence type="ECO:0000256" key="1">
    <source>
        <dbReference type="ARBA" id="ARBA00008814"/>
    </source>
</evidence>
<comment type="caution">
    <text evidence="5">The sequence shown here is derived from an EMBL/GenBank/DDBJ whole genome shotgun (WGS) entry which is preliminary data.</text>
</comment>
<keyword evidence="6" id="KW-1185">Reference proteome</keyword>
<dbReference type="SUPFAM" id="SSF53807">
    <property type="entry name" value="Helical backbone' metal receptor"/>
    <property type="match status" value="1"/>
</dbReference>
<evidence type="ECO:0000256" key="2">
    <source>
        <dbReference type="ARBA" id="ARBA00022729"/>
    </source>
</evidence>
<dbReference type="InterPro" id="IPR050902">
    <property type="entry name" value="ABC_Transporter_SBP"/>
</dbReference>
<evidence type="ECO:0000256" key="3">
    <source>
        <dbReference type="SAM" id="SignalP"/>
    </source>
</evidence>
<feature type="signal peptide" evidence="3">
    <location>
        <begin position="1"/>
        <end position="24"/>
    </location>
</feature>
<dbReference type="InterPro" id="IPR002491">
    <property type="entry name" value="ABC_transptr_periplasmic_BD"/>
</dbReference>
<dbReference type="InterPro" id="IPR054828">
    <property type="entry name" value="Vit_B12_bind_prot"/>
</dbReference>
<dbReference type="Pfam" id="PF01497">
    <property type="entry name" value="Peripla_BP_2"/>
    <property type="match status" value="1"/>
</dbReference>
<sequence length="340" mass="37858">MKKNWHRMCTAGLSTLLLLFSLNACTNTAEQTQQTKQTEDTQQIEASDTGYIAYHDAFDREQELTAENAKRVVALYGSFAEAWELAGGTLVGVTEDAIEERNMDLGEDVAMIGSVKEPNFEEIIALSPSLVILSADVATQVNLEPALQQASIPYAYFRVDTVEDYVEMMHVFSYLNGREDLYEQNAESVYDKVQEIKALVTLQPNPTGLLIRAFSTGAKAKGADNQTGVIMRDLGVDNIVARHDSLLEDLSIEEIITEDPDYIFITTMGSEQAALTALEKGIMTNPAWAGLHAVQQDKCYVLPKDLFHYKPNARWAESYAYMAKILYPNLTEEIDNIMAT</sequence>
<proteinExistence type="inferred from homology"/>
<evidence type="ECO:0000313" key="5">
    <source>
        <dbReference type="EMBL" id="MBM6877581.1"/>
    </source>
</evidence>
<evidence type="ECO:0000313" key="6">
    <source>
        <dbReference type="Proteomes" id="UP000729290"/>
    </source>
</evidence>
<dbReference type="PROSITE" id="PS50983">
    <property type="entry name" value="FE_B12_PBP"/>
    <property type="match status" value="1"/>
</dbReference>
<feature type="chain" id="PRO_5045756005" evidence="3">
    <location>
        <begin position="25"/>
        <end position="340"/>
    </location>
</feature>
<evidence type="ECO:0000259" key="4">
    <source>
        <dbReference type="PROSITE" id="PS50983"/>
    </source>
</evidence>
<gene>
    <name evidence="5" type="ORF">H9X83_05345</name>
</gene>
<dbReference type="RefSeq" id="WP_205132555.1">
    <property type="nucleotide sequence ID" value="NZ_JACSNT010000002.1"/>
</dbReference>
<accession>A0ABS2G7X2</accession>